<reference evidence="2 3" key="1">
    <citation type="submission" date="2020-01" db="EMBL/GenBank/DDBJ databases">
        <authorList>
            <person name="Gupta K D."/>
        </authorList>
    </citation>
    <scope>NUCLEOTIDE SEQUENCE [LARGE SCALE GENOMIC DNA]</scope>
</reference>
<evidence type="ECO:0000259" key="1">
    <source>
        <dbReference type="Pfam" id="PF17667"/>
    </source>
</evidence>
<evidence type="ECO:0000313" key="3">
    <source>
        <dbReference type="Proteomes" id="UP000467700"/>
    </source>
</evidence>
<dbReference type="InterPro" id="IPR040976">
    <property type="entry name" value="Pkinase_fungal"/>
</dbReference>
<proteinExistence type="predicted"/>
<dbReference type="Proteomes" id="UP000467700">
    <property type="component" value="Unassembled WGS sequence"/>
</dbReference>
<protein>
    <recommendedName>
        <fullName evidence="1">Fungal-type protein kinase domain-containing protein</fullName>
    </recommendedName>
</protein>
<sequence length="337" mass="38434">MLTDVHVQRPSCSVTCAPPAMTESHFVHPLCPLSPHVRHSLVDAKSSTELCEALIHVVLGWFSFYQAGYLHRDISIRTVFLCPSPVEQRAFEISADFHQTATKSVEDLTLLLKGVSVDECSYQLNDIEEKIMRVEQLVQELGVTTTCSAFIIDSDMAIPWETCLDSGRDNQEILGNPEFVSSQFAQSMEDGTKYLQSPVDELFSVYWVALWAILNNIPTSRRSDYEVRWRRKIAEGSDARAAASVAICKLVDPEETSHSPIVQQWSPVLKAWSQCLDRLEDDWRLQEARLSRRLKPENSRGDFYLPLFHYFALRGVADFLEMIKPHSTRLYNCPPFF</sequence>
<accession>A0A8S0XQU9</accession>
<gene>
    <name evidence="2" type="ORF">AAE3_LOCUS5725</name>
</gene>
<dbReference type="EMBL" id="CACVBS010000039">
    <property type="protein sequence ID" value="CAA7263347.1"/>
    <property type="molecule type" value="Genomic_DNA"/>
</dbReference>
<comment type="caution">
    <text evidence="2">The sequence shown here is derived from an EMBL/GenBank/DDBJ whole genome shotgun (WGS) entry which is preliminary data.</text>
</comment>
<organism evidence="2 3">
    <name type="scientific">Cyclocybe aegerita</name>
    <name type="common">Black poplar mushroom</name>
    <name type="synonym">Agrocybe aegerita</name>
    <dbReference type="NCBI Taxonomy" id="1973307"/>
    <lineage>
        <taxon>Eukaryota</taxon>
        <taxon>Fungi</taxon>
        <taxon>Dikarya</taxon>
        <taxon>Basidiomycota</taxon>
        <taxon>Agaricomycotina</taxon>
        <taxon>Agaricomycetes</taxon>
        <taxon>Agaricomycetidae</taxon>
        <taxon>Agaricales</taxon>
        <taxon>Agaricineae</taxon>
        <taxon>Bolbitiaceae</taxon>
        <taxon>Cyclocybe</taxon>
    </lineage>
</organism>
<dbReference type="AlphaFoldDB" id="A0A8S0XQU9"/>
<name>A0A8S0XQU9_CYCAE</name>
<keyword evidence="3" id="KW-1185">Reference proteome</keyword>
<evidence type="ECO:0000313" key="2">
    <source>
        <dbReference type="EMBL" id="CAA7263347.1"/>
    </source>
</evidence>
<dbReference type="Pfam" id="PF17667">
    <property type="entry name" value="Pkinase_fungal"/>
    <property type="match status" value="1"/>
</dbReference>
<feature type="domain" description="Fungal-type protein kinase" evidence="1">
    <location>
        <begin position="40"/>
        <end position="212"/>
    </location>
</feature>
<dbReference type="OrthoDB" id="5584477at2759"/>